<gene>
    <name evidence="2" type="ORF">AM231_15060</name>
</gene>
<dbReference type="Pfam" id="PF10020">
    <property type="entry name" value="DUF2262"/>
    <property type="match status" value="1"/>
</dbReference>
<dbReference type="Proteomes" id="UP000036932">
    <property type="component" value="Unassembled WGS sequence"/>
</dbReference>
<organism evidence="2 3">
    <name type="scientific">Paenibacillus solani</name>
    <dbReference type="NCBI Taxonomy" id="1705565"/>
    <lineage>
        <taxon>Bacteria</taxon>
        <taxon>Bacillati</taxon>
        <taxon>Bacillota</taxon>
        <taxon>Bacilli</taxon>
        <taxon>Bacillales</taxon>
        <taxon>Paenibacillaceae</taxon>
        <taxon>Paenibacillus</taxon>
    </lineage>
</organism>
<accession>A0A0M1P8G8</accession>
<dbReference type="PATRIC" id="fig|1705565.3.peg.5068"/>
<dbReference type="AlphaFoldDB" id="A0A0M1P8G8"/>
<reference evidence="3" key="1">
    <citation type="submission" date="2015-08" db="EMBL/GenBank/DDBJ databases">
        <title>Genome sequencing project for genomic taxonomy and phylogenomics of Bacillus-like bacteria.</title>
        <authorList>
            <person name="Liu B."/>
            <person name="Wang J."/>
            <person name="Zhu Y."/>
            <person name="Liu G."/>
            <person name="Chen Q."/>
            <person name="Chen Z."/>
            <person name="Lan J."/>
            <person name="Che J."/>
            <person name="Ge C."/>
            <person name="Shi H."/>
            <person name="Pan Z."/>
            <person name="Liu X."/>
        </authorList>
    </citation>
    <scope>NUCLEOTIDE SEQUENCE [LARGE SCALE GENOMIC DNA]</scope>
    <source>
        <strain evidence="3">FJAT-22460</strain>
    </source>
</reference>
<feature type="domain" description="DUF2262" evidence="1">
    <location>
        <begin position="10"/>
        <end position="152"/>
    </location>
</feature>
<protein>
    <recommendedName>
        <fullName evidence="1">DUF2262 domain-containing protein</fullName>
    </recommendedName>
</protein>
<proteinExistence type="predicted"/>
<keyword evidence="3" id="KW-1185">Reference proteome</keyword>
<comment type="caution">
    <text evidence="2">The sequence shown here is derived from an EMBL/GenBank/DDBJ whole genome shotgun (WGS) entry which is preliminary data.</text>
</comment>
<evidence type="ECO:0000259" key="1">
    <source>
        <dbReference type="Pfam" id="PF10020"/>
    </source>
</evidence>
<dbReference type="OrthoDB" id="2607041at2"/>
<sequence length="152" mass="17891">MEKIVRVNGIGLFKYNSELKSYVHHEGKIHWTLKLDDESTDVDILVSKAELLFVEFERFEQAAKVEIAEALIDYKNDFWPEYDENDIELDWDAVDAGEYDLTTEEFAELISLLIVEIRFSEIYCEYLDGDLFGGHRIHAYFNHDYKLIKAEI</sequence>
<dbReference type="InterPro" id="IPR019260">
    <property type="entry name" value="DUF2262"/>
</dbReference>
<evidence type="ECO:0000313" key="2">
    <source>
        <dbReference type="EMBL" id="KOR90314.1"/>
    </source>
</evidence>
<dbReference type="RefSeq" id="WP_054403256.1">
    <property type="nucleotide sequence ID" value="NZ_LIUT01000001.1"/>
</dbReference>
<evidence type="ECO:0000313" key="3">
    <source>
        <dbReference type="Proteomes" id="UP000036932"/>
    </source>
</evidence>
<dbReference type="EMBL" id="LIUT01000001">
    <property type="protein sequence ID" value="KOR90314.1"/>
    <property type="molecule type" value="Genomic_DNA"/>
</dbReference>
<name>A0A0M1P8G8_9BACL</name>